<gene>
    <name evidence="2" type="ORF">SCHPADRAFT_895573</name>
</gene>
<reference evidence="2 3" key="1">
    <citation type="submission" date="2015-04" db="EMBL/GenBank/DDBJ databases">
        <title>Complete genome sequence of Schizopora paradoxa KUC8140, a cosmopolitan wood degrader in East Asia.</title>
        <authorList>
            <consortium name="DOE Joint Genome Institute"/>
            <person name="Min B."/>
            <person name="Park H."/>
            <person name="Jang Y."/>
            <person name="Kim J.-J."/>
            <person name="Kim K.H."/>
            <person name="Pangilinan J."/>
            <person name="Lipzen A."/>
            <person name="Riley R."/>
            <person name="Grigoriev I.V."/>
            <person name="Spatafora J.W."/>
            <person name="Choi I.-G."/>
        </authorList>
    </citation>
    <scope>NUCLEOTIDE SEQUENCE [LARGE SCALE GENOMIC DNA]</scope>
    <source>
        <strain evidence="2 3">KUC8140</strain>
    </source>
</reference>
<keyword evidence="3" id="KW-1185">Reference proteome</keyword>
<dbReference type="EMBL" id="KQ086219">
    <property type="protein sequence ID" value="KLO06293.1"/>
    <property type="molecule type" value="Genomic_DNA"/>
</dbReference>
<feature type="region of interest" description="Disordered" evidence="1">
    <location>
        <begin position="213"/>
        <end position="235"/>
    </location>
</feature>
<sequence length="501" mass="56080">MPTGLAAWERNRIKFKSDEDASGEFSRQTESVKAGVETMDTLAYRKSSSSAYCAPPPPDAPGIRLFAPGRKGTQGLPYMLLDNMCYSKHLEGVHPLRRLCSHVESSNIFISLASSLQPHSFWRGLRVAISSSSGKLILFKFRFQGSIGMDWTTVVILTMLSQDTTRYNYILNMESGHPPQEFFLRRRHGREWPPPQRLVDNFSDNMRNLSLETPTQGLVPEENNSKASSDCRSGNENVEKENVCKSEEATGNHISFVVYDAAAVSDEVNSNMEDGASSVTPGQTDGITEMEETGALEDTASVISVLDDVLLCTLSSKTNTTDESGPADDGESILLLREQRLLGGIANSTSKPLEESPVEGGKTQQGIKGDDTVFEQPSSQATNHSFFVDAPTRKLELQHRKRWHFTTYWYSSTFDSEIDSPPNFETLDGSEIKPGHLFIGTWAETPHFWVYEESGWQMIELYQSREFREGKRVLTLKSNGSPSWIQEETVRLHHRNLTCKK</sequence>
<organism evidence="2 3">
    <name type="scientific">Schizopora paradoxa</name>
    <dbReference type="NCBI Taxonomy" id="27342"/>
    <lineage>
        <taxon>Eukaryota</taxon>
        <taxon>Fungi</taxon>
        <taxon>Dikarya</taxon>
        <taxon>Basidiomycota</taxon>
        <taxon>Agaricomycotina</taxon>
        <taxon>Agaricomycetes</taxon>
        <taxon>Hymenochaetales</taxon>
        <taxon>Schizoporaceae</taxon>
        <taxon>Schizopora</taxon>
    </lineage>
</organism>
<proteinExistence type="predicted"/>
<evidence type="ECO:0000313" key="2">
    <source>
        <dbReference type="EMBL" id="KLO06293.1"/>
    </source>
</evidence>
<accession>A0A0H2R9V3</accession>
<dbReference type="AlphaFoldDB" id="A0A0H2R9V3"/>
<protein>
    <submittedName>
        <fullName evidence="2">Uncharacterized protein</fullName>
    </submittedName>
</protein>
<feature type="compositionally biased region" description="Polar residues" evidence="1">
    <location>
        <begin position="225"/>
        <end position="235"/>
    </location>
</feature>
<dbReference type="Proteomes" id="UP000053477">
    <property type="component" value="Unassembled WGS sequence"/>
</dbReference>
<name>A0A0H2R9V3_9AGAM</name>
<evidence type="ECO:0000256" key="1">
    <source>
        <dbReference type="SAM" id="MobiDB-lite"/>
    </source>
</evidence>
<dbReference type="InParanoid" id="A0A0H2R9V3"/>
<evidence type="ECO:0000313" key="3">
    <source>
        <dbReference type="Proteomes" id="UP000053477"/>
    </source>
</evidence>